<keyword evidence="2" id="KW-0808">Transferase</keyword>
<dbReference type="InterPro" id="IPR006637">
    <property type="entry name" value="ChW"/>
</dbReference>
<dbReference type="InterPro" id="IPR005490">
    <property type="entry name" value="LD_TPept_cat_dom"/>
</dbReference>
<evidence type="ECO:0000256" key="7">
    <source>
        <dbReference type="SAM" id="MobiDB-lite"/>
    </source>
</evidence>
<name>A0ABS7L959_9FIRM</name>
<evidence type="ECO:0000256" key="4">
    <source>
        <dbReference type="ARBA" id="ARBA00022984"/>
    </source>
</evidence>
<protein>
    <submittedName>
        <fullName evidence="10">L,D-transpeptidase family protein</fullName>
    </submittedName>
</protein>
<comment type="caution">
    <text evidence="10">The sequence shown here is derived from an EMBL/GenBank/DDBJ whole genome shotgun (WGS) entry which is preliminary data.</text>
</comment>
<feature type="compositionally biased region" description="Acidic residues" evidence="7">
    <location>
        <begin position="51"/>
        <end position="101"/>
    </location>
</feature>
<comment type="pathway">
    <text evidence="1 6">Cell wall biogenesis; peptidoglycan biosynthesis.</text>
</comment>
<evidence type="ECO:0000259" key="9">
    <source>
        <dbReference type="PROSITE" id="PS52029"/>
    </source>
</evidence>
<dbReference type="SMART" id="SM00728">
    <property type="entry name" value="ChW"/>
    <property type="match status" value="9"/>
</dbReference>
<sequence>MKKVKFLKKVAAALLGIMLVSTSVPVYAADTAENTAANETQTGNVISETPEVPEETPEETPEVPEETPEETPEVPEETPEVPEESPETPETPEETPEVPEETETHVEYQVHVQTYGWQDWVQDGVTSGTTEQSKRLEAIRIKLNDTGISGDVEYRTHVQTYGWQNWVKNGAISGTMQESKRLEAIEIRLTGDLEQQYDIYYRAHVQNFGWLDWAKNGQTAGSEQYSYRMEALEICLVEKNQEAPGETTEPCKYPPLLYRTHVQGIGWQPVVKDGDTSGTLGQSRRLEAFSLSLNHQKYEGSVEYRSHVQGIGWQSWVQNGATSGTVGENKRLEAIEIRLTGAMAEYYDIYYRAHVQQFGWLGWAKNGEPAGTQEYSYRMEALEIRLVEKGGAAPGTGGEACKYPPTLYRAHVQKYGWLGWSADGSASGTFGESKRMEALEIRLNRQKYAGDIEYRSHVQGIGWQSWVKNGATSGTTGENKRLEAIEIRLTGEMAKYYDIYYRAHVQQFGWLGWAKNGESAGTSQYGYRMEAFEIRLLPKGSQAPGSTSNAFRKGKAGWYYENGYKFYYVNNVKQTDIRNVIGAQSSYVIKINKAQSCVTVYANDGSNGYIIPVVAFACSPGSGTPTGTFSTSDKYRWHTLYGAKGQWCTRITGHILFHSLPYTDFNNRTMMPNQYNKLGTWASSGCIRLRAGDAKWIYDYCKSGTKVIIYNESSPGPLGKPVYAKIPANQNWDPTDPTI</sequence>
<feature type="signal peptide" evidence="8">
    <location>
        <begin position="1"/>
        <end position="28"/>
    </location>
</feature>
<evidence type="ECO:0000256" key="8">
    <source>
        <dbReference type="SAM" id="SignalP"/>
    </source>
</evidence>
<keyword evidence="3 6" id="KW-0133">Cell shape</keyword>
<dbReference type="CDD" id="cd16913">
    <property type="entry name" value="YkuD_like"/>
    <property type="match status" value="1"/>
</dbReference>
<keyword evidence="8" id="KW-0732">Signal</keyword>
<accession>A0ABS7L959</accession>
<feature type="region of interest" description="Disordered" evidence="7">
    <location>
        <begin position="35"/>
        <end position="102"/>
    </location>
</feature>
<dbReference type="PANTHER" id="PTHR30582">
    <property type="entry name" value="L,D-TRANSPEPTIDASE"/>
    <property type="match status" value="1"/>
</dbReference>
<feature type="domain" description="L,D-TPase catalytic" evidence="9">
    <location>
        <begin position="587"/>
        <end position="710"/>
    </location>
</feature>
<gene>
    <name evidence="10" type="ORF">FLB61_10960</name>
</gene>
<evidence type="ECO:0000313" key="11">
    <source>
        <dbReference type="Proteomes" id="UP000779049"/>
    </source>
</evidence>
<dbReference type="Gene3D" id="2.40.440.10">
    <property type="entry name" value="L,D-transpeptidase catalytic domain-like"/>
    <property type="match status" value="1"/>
</dbReference>
<feature type="chain" id="PRO_5045639981" evidence="8">
    <location>
        <begin position="29"/>
        <end position="739"/>
    </location>
</feature>
<keyword evidence="5 6" id="KW-0961">Cell wall biogenesis/degradation</keyword>
<keyword evidence="11" id="KW-1185">Reference proteome</keyword>
<evidence type="ECO:0000256" key="2">
    <source>
        <dbReference type="ARBA" id="ARBA00022679"/>
    </source>
</evidence>
<proteinExistence type="predicted"/>
<dbReference type="InterPro" id="IPR050979">
    <property type="entry name" value="LD-transpeptidase"/>
</dbReference>
<dbReference type="Pfam" id="PF03734">
    <property type="entry name" value="YkuD"/>
    <property type="match status" value="1"/>
</dbReference>
<evidence type="ECO:0000256" key="5">
    <source>
        <dbReference type="ARBA" id="ARBA00023316"/>
    </source>
</evidence>
<evidence type="ECO:0000256" key="6">
    <source>
        <dbReference type="PROSITE-ProRule" id="PRU01373"/>
    </source>
</evidence>
<organism evidence="10 11">
    <name type="scientific">Sellimonas caecigallum</name>
    <dbReference type="NCBI Taxonomy" id="2592333"/>
    <lineage>
        <taxon>Bacteria</taxon>
        <taxon>Bacillati</taxon>
        <taxon>Bacillota</taxon>
        <taxon>Clostridia</taxon>
        <taxon>Lachnospirales</taxon>
        <taxon>Lachnospiraceae</taxon>
        <taxon>Sellimonas</taxon>
    </lineage>
</organism>
<dbReference type="InterPro" id="IPR038063">
    <property type="entry name" value="Transpep_catalytic_dom"/>
</dbReference>
<reference evidence="10 11" key="1">
    <citation type="journal article" date="2020" name="New Microbes New Infect">
        <title>Sellimonas caecigallum sp. nov., description and genome sequence of a new member of the Sellimonas genus isolated from the cecum of feral chicken.</title>
        <authorList>
            <person name="Wongkuna S."/>
            <person name="Ghimire S."/>
            <person name="Antony L."/>
            <person name="Chankhamhaengdecha S."/>
            <person name="Janvilisri T."/>
            <person name="Scaria J."/>
        </authorList>
    </citation>
    <scope>NUCLEOTIDE SEQUENCE [LARGE SCALE GENOMIC DNA]</scope>
    <source>
        <strain evidence="10 11">SW451</strain>
    </source>
</reference>
<keyword evidence="4 6" id="KW-0573">Peptidoglycan synthesis</keyword>
<feature type="active site" description="Nucleophile" evidence="6">
    <location>
        <position position="686"/>
    </location>
</feature>
<evidence type="ECO:0000256" key="1">
    <source>
        <dbReference type="ARBA" id="ARBA00004752"/>
    </source>
</evidence>
<dbReference type="EMBL" id="VIRV01000019">
    <property type="protein sequence ID" value="MBY0759595.1"/>
    <property type="molecule type" value="Genomic_DNA"/>
</dbReference>
<dbReference type="PANTHER" id="PTHR30582:SF2">
    <property type="entry name" value="L,D-TRANSPEPTIDASE YCIB-RELATED"/>
    <property type="match status" value="1"/>
</dbReference>
<dbReference type="SUPFAM" id="SSF141523">
    <property type="entry name" value="L,D-transpeptidase catalytic domain-like"/>
    <property type="match status" value="1"/>
</dbReference>
<dbReference type="Pfam" id="PF07538">
    <property type="entry name" value="ChW"/>
    <property type="match status" value="9"/>
</dbReference>
<dbReference type="Proteomes" id="UP000779049">
    <property type="component" value="Unassembled WGS sequence"/>
</dbReference>
<feature type="active site" description="Proton donor/acceptor" evidence="6">
    <location>
        <position position="658"/>
    </location>
</feature>
<dbReference type="PROSITE" id="PS52029">
    <property type="entry name" value="LD_TPASE"/>
    <property type="match status" value="1"/>
</dbReference>
<evidence type="ECO:0000313" key="10">
    <source>
        <dbReference type="EMBL" id="MBY0759595.1"/>
    </source>
</evidence>
<dbReference type="RefSeq" id="WP_221920166.1">
    <property type="nucleotide sequence ID" value="NZ_CP173660.1"/>
</dbReference>
<evidence type="ECO:0000256" key="3">
    <source>
        <dbReference type="ARBA" id="ARBA00022960"/>
    </source>
</evidence>